<proteinExistence type="predicted"/>
<organism evidence="1 2">
    <name type="scientific">Phycomyces blakesleeanus</name>
    <dbReference type="NCBI Taxonomy" id="4837"/>
    <lineage>
        <taxon>Eukaryota</taxon>
        <taxon>Fungi</taxon>
        <taxon>Fungi incertae sedis</taxon>
        <taxon>Mucoromycota</taxon>
        <taxon>Mucoromycotina</taxon>
        <taxon>Mucoromycetes</taxon>
        <taxon>Mucorales</taxon>
        <taxon>Phycomycetaceae</taxon>
        <taxon>Phycomyces</taxon>
    </lineage>
</organism>
<protein>
    <submittedName>
        <fullName evidence="1">Uncharacterized protein</fullName>
    </submittedName>
</protein>
<reference evidence="1 2" key="1">
    <citation type="submission" date="2024-04" db="EMBL/GenBank/DDBJ databases">
        <title>Symmetric and asymmetric DNA N6-adenine methylation regulates different biological responses in Mucorales.</title>
        <authorList>
            <consortium name="Lawrence Berkeley National Laboratory"/>
            <person name="Lax C."/>
            <person name="Mondo S.J."/>
            <person name="Osorio-Concepcion M."/>
            <person name="Muszewska A."/>
            <person name="Corrochano-Luque M."/>
            <person name="Gutierrez G."/>
            <person name="Riley R."/>
            <person name="Lipzen A."/>
            <person name="Guo J."/>
            <person name="Hundley H."/>
            <person name="Amirebrahimi M."/>
            <person name="Ng V."/>
            <person name="Lorenzo-Gutierrez D."/>
            <person name="Binder U."/>
            <person name="Yang J."/>
            <person name="Song Y."/>
            <person name="Canovas D."/>
            <person name="Navarro E."/>
            <person name="Freitag M."/>
            <person name="Gabaldon T."/>
            <person name="Grigoriev I.V."/>
            <person name="Corrochano L.M."/>
            <person name="Nicolas F.E."/>
            <person name="Garre V."/>
        </authorList>
    </citation>
    <scope>NUCLEOTIDE SEQUENCE [LARGE SCALE GENOMIC DNA]</scope>
    <source>
        <strain evidence="1 2">L51</strain>
    </source>
</reference>
<name>A0ABR3AVR4_PHYBL</name>
<sequence length="129" mass="14815">MTTTRSDSSSVPSDKSTYNNYEVLKITLNTKSFLDASMESHGWINVGYAQKSRTNEPVKNKIKPIQKMTDFLLIKCHCAKVFLSPPPCAPLDRNYANMIQSCQDWIVIDTQSQYYPIIRYCLIKNVNKQ</sequence>
<keyword evidence="2" id="KW-1185">Reference proteome</keyword>
<dbReference type="EMBL" id="JBCLYO010000014">
    <property type="protein sequence ID" value="KAL0082930.1"/>
    <property type="molecule type" value="Genomic_DNA"/>
</dbReference>
<comment type="caution">
    <text evidence="1">The sequence shown here is derived from an EMBL/GenBank/DDBJ whole genome shotgun (WGS) entry which is preliminary data.</text>
</comment>
<evidence type="ECO:0000313" key="1">
    <source>
        <dbReference type="EMBL" id="KAL0082930.1"/>
    </source>
</evidence>
<evidence type="ECO:0000313" key="2">
    <source>
        <dbReference type="Proteomes" id="UP001448207"/>
    </source>
</evidence>
<accession>A0ABR3AVR4</accession>
<dbReference type="Proteomes" id="UP001448207">
    <property type="component" value="Unassembled WGS sequence"/>
</dbReference>
<gene>
    <name evidence="1" type="ORF">J3Q64DRAFT_1700248</name>
</gene>